<accession>G0WAU8</accession>
<dbReference type="EMBL" id="HE580271">
    <property type="protein sequence ID" value="CCD24868.1"/>
    <property type="molecule type" value="Genomic_DNA"/>
</dbReference>
<sequence length="357" mass="40828">MSFHRKHSSTTTKNVPIILSKSLSQEQVEKERTLNKGQNVKGQGTIAASSLTKTHDVHLADDLENVDFQNEQNPIIEDIPVDCNDSIDNVYPIRPELPLFRSVEHLKVYPMVQETNNALKGFAVTRVIIANSKKMAKRILTSKPARCMVPVANTLDSIGNSTLNMTDKIIPAAMTTSFSDIHEHFMVPVKKVQKFTKDTKLRSVSLSKKYVYKPSHDRLIEFRKYYNRKLIDTNNRPLIRGSLDPLARPINVKAEDMIVKYLPSETPLTNHEFCCEVNKSAYLSTAVVSRSIPLLKRRIYTLMMVPCSYLEYANRKLNKNLDEKKDLGFKNTYHATMDTLKELNGEMFKKITRRPKV</sequence>
<dbReference type="OrthoDB" id="376826at2759"/>
<dbReference type="OMA" id="HIETYPI"/>
<gene>
    <name evidence="1" type="primary">NDAI0E00520</name>
    <name evidence="1" type="ordered locus">NDAI_0E00520</name>
</gene>
<dbReference type="eggNOG" id="ENOG502RY6S">
    <property type="taxonomic scope" value="Eukaryota"/>
</dbReference>
<keyword evidence="2" id="KW-1185">Reference proteome</keyword>
<dbReference type="AlphaFoldDB" id="G0WAU8"/>
<dbReference type="KEGG" id="ndi:NDAI_0E00520"/>
<organism evidence="1 2">
    <name type="scientific">Naumovozyma dairenensis (strain ATCC 10597 / BCRC 20456 / CBS 421 / NBRC 0211 / NRRL Y-12639)</name>
    <name type="common">Saccharomyces dairenensis</name>
    <dbReference type="NCBI Taxonomy" id="1071378"/>
    <lineage>
        <taxon>Eukaryota</taxon>
        <taxon>Fungi</taxon>
        <taxon>Dikarya</taxon>
        <taxon>Ascomycota</taxon>
        <taxon>Saccharomycotina</taxon>
        <taxon>Saccharomycetes</taxon>
        <taxon>Saccharomycetales</taxon>
        <taxon>Saccharomycetaceae</taxon>
        <taxon>Naumovozyma</taxon>
    </lineage>
</organism>
<dbReference type="HOGENOM" id="CLU_047747_0_0_1"/>
<name>G0WAU8_NAUDC</name>
<evidence type="ECO:0000313" key="2">
    <source>
        <dbReference type="Proteomes" id="UP000000689"/>
    </source>
</evidence>
<evidence type="ECO:0000313" key="1">
    <source>
        <dbReference type="EMBL" id="CCD24868.1"/>
    </source>
</evidence>
<dbReference type="RefSeq" id="XP_003670111.1">
    <property type="nucleotide sequence ID" value="XM_003670063.1"/>
</dbReference>
<dbReference type="GeneID" id="11498812"/>
<proteinExistence type="predicted"/>
<protein>
    <submittedName>
        <fullName evidence="1">Uncharacterized protein</fullName>
    </submittedName>
</protein>
<dbReference type="Proteomes" id="UP000000689">
    <property type="component" value="Chromosome 5"/>
</dbReference>
<reference evidence="1 2" key="1">
    <citation type="journal article" date="2011" name="Proc. Natl. Acad. Sci. U.S.A.">
        <title>Evolutionary erosion of yeast sex chromosomes by mating-type switching accidents.</title>
        <authorList>
            <person name="Gordon J.L."/>
            <person name="Armisen D."/>
            <person name="Proux-Wera E."/>
            <person name="Oheigeartaigh S.S."/>
            <person name="Byrne K.P."/>
            <person name="Wolfe K.H."/>
        </authorList>
    </citation>
    <scope>NUCLEOTIDE SEQUENCE [LARGE SCALE GENOMIC DNA]</scope>
    <source>
        <strain evidence="2">ATCC 10597 / BCRC 20456 / CBS 421 / NBRC 0211 / NRRL Y-12639</strain>
    </source>
</reference>
<dbReference type="Pfam" id="PF17316">
    <property type="entry name" value="Perilipin_2"/>
    <property type="match status" value="1"/>
</dbReference>